<dbReference type="Proteomes" id="UP000294508">
    <property type="component" value="Unassembled WGS sequence"/>
</dbReference>
<accession>A0A4V2RYT2</accession>
<dbReference type="InterPro" id="IPR036822">
    <property type="entry name" value="CutC-like_dom_sf"/>
</dbReference>
<evidence type="ECO:0000313" key="3">
    <source>
        <dbReference type="EMBL" id="TCO22102.1"/>
    </source>
</evidence>
<gene>
    <name evidence="3" type="ORF">EV652_11087</name>
</gene>
<dbReference type="PANTHER" id="PTHR12598">
    <property type="entry name" value="COPPER HOMEOSTASIS PROTEIN CUTC"/>
    <property type="match status" value="1"/>
</dbReference>
<dbReference type="PANTHER" id="PTHR12598:SF0">
    <property type="entry name" value="COPPER HOMEOSTASIS PROTEIN CUTC HOMOLOG"/>
    <property type="match status" value="1"/>
</dbReference>
<evidence type="ECO:0000313" key="4">
    <source>
        <dbReference type="Proteomes" id="UP000294508"/>
    </source>
</evidence>
<organism evidence="3 4">
    <name type="scientific">Kribbella steppae</name>
    <dbReference type="NCBI Taxonomy" id="2512223"/>
    <lineage>
        <taxon>Bacteria</taxon>
        <taxon>Bacillati</taxon>
        <taxon>Actinomycetota</taxon>
        <taxon>Actinomycetes</taxon>
        <taxon>Propionibacteriales</taxon>
        <taxon>Kribbellaceae</taxon>
        <taxon>Kribbella</taxon>
    </lineage>
</organism>
<evidence type="ECO:0000256" key="2">
    <source>
        <dbReference type="ARBA" id="ARBA00019014"/>
    </source>
</evidence>
<dbReference type="EMBL" id="SLWN01000010">
    <property type="protein sequence ID" value="TCO22102.1"/>
    <property type="molecule type" value="Genomic_DNA"/>
</dbReference>
<sequence length="287" mass="30544">MQEGISRGAGTEGQEVLLLRLARGERPGGARTPASEYLLSFGTSCGMMAGMGSLLEVIALHPADAEAAQEGGADRLELCASMEADGLSPSVSTVSAIRRSTDLPLRVMLRLSDSFTTNGAELNRLTAMAQSYLSAGADGFVFGFLTPDNEVDVESVAALASTFASTPWTFHRAIDAVLEQRAAWRALRTLPGLDCVLTAGSSLGVGTGLDDLCKLAKDDPAVAKVMMTGGSLQPEHVPWLYQSGVRRFHVGSSVRQDGSWTKAYVNSRFVRSWRNLLDAQDSRDSDA</sequence>
<dbReference type="Gene3D" id="3.20.20.380">
    <property type="entry name" value="Copper homeostasis (CutC) domain"/>
    <property type="match status" value="1"/>
</dbReference>
<reference evidence="3 4" key="1">
    <citation type="journal article" date="2015" name="Stand. Genomic Sci.">
        <title>Genomic Encyclopedia of Bacterial and Archaeal Type Strains, Phase III: the genomes of soil and plant-associated and newly described type strains.</title>
        <authorList>
            <person name="Whitman W.B."/>
            <person name="Woyke T."/>
            <person name="Klenk H.P."/>
            <person name="Zhou Y."/>
            <person name="Lilburn T.G."/>
            <person name="Beck B.J."/>
            <person name="De Vos P."/>
            <person name="Vandamme P."/>
            <person name="Eisen J.A."/>
            <person name="Garrity G."/>
            <person name="Hugenholtz P."/>
            <person name="Kyrpides N.C."/>
        </authorList>
    </citation>
    <scope>NUCLEOTIDE SEQUENCE [LARGE SCALE GENOMIC DNA]</scope>
    <source>
        <strain evidence="3 4">VKM Ac-2572</strain>
    </source>
</reference>
<evidence type="ECO:0000256" key="1">
    <source>
        <dbReference type="ARBA" id="ARBA00007768"/>
    </source>
</evidence>
<dbReference type="AlphaFoldDB" id="A0A4V2RYT2"/>
<dbReference type="Pfam" id="PF03932">
    <property type="entry name" value="CutC"/>
    <property type="match status" value="1"/>
</dbReference>
<protein>
    <recommendedName>
        <fullName evidence="2">Copper homeostasis protein cutC homolog</fullName>
    </recommendedName>
</protein>
<proteinExistence type="inferred from homology"/>
<dbReference type="SUPFAM" id="SSF110395">
    <property type="entry name" value="CutC-like"/>
    <property type="match status" value="1"/>
</dbReference>
<dbReference type="InterPro" id="IPR005627">
    <property type="entry name" value="CutC-like"/>
</dbReference>
<comment type="similarity">
    <text evidence="1">Belongs to the CutC family.</text>
</comment>
<keyword evidence="4" id="KW-1185">Reference proteome</keyword>
<dbReference type="GO" id="GO:0005507">
    <property type="term" value="F:copper ion binding"/>
    <property type="evidence" value="ECO:0007669"/>
    <property type="project" value="TreeGrafter"/>
</dbReference>
<name>A0A4V2RYT2_9ACTN</name>
<comment type="caution">
    <text evidence="3">The sequence shown here is derived from an EMBL/GenBank/DDBJ whole genome shotgun (WGS) entry which is preliminary data.</text>
</comment>